<dbReference type="AlphaFoldDB" id="A0A8J2WKA6"/>
<dbReference type="OrthoDB" id="6374628at2759"/>
<reference evidence="3" key="1">
    <citation type="submission" date="2021-11" db="EMBL/GenBank/DDBJ databases">
        <authorList>
            <person name="Schell T."/>
        </authorList>
    </citation>
    <scope>NUCLEOTIDE SEQUENCE</scope>
    <source>
        <strain evidence="3">M5</strain>
    </source>
</reference>
<comment type="caution">
    <text evidence="3">The sequence shown here is derived from an EMBL/GenBank/DDBJ whole genome shotgun (WGS) entry which is preliminary data.</text>
</comment>
<feature type="region of interest" description="Disordered" evidence="1">
    <location>
        <begin position="242"/>
        <end position="318"/>
    </location>
</feature>
<name>A0A8J2WKA6_9CRUS</name>
<keyword evidence="2" id="KW-0732">Signal</keyword>
<proteinExistence type="predicted"/>
<evidence type="ECO:0000256" key="1">
    <source>
        <dbReference type="SAM" id="MobiDB-lite"/>
    </source>
</evidence>
<feature type="signal peptide" evidence="2">
    <location>
        <begin position="1"/>
        <end position="18"/>
    </location>
</feature>
<gene>
    <name evidence="3" type="ORF">DGAL_LOCUS4348</name>
</gene>
<sequence>MAHLLNFCLALIVAFVQAAVVREESPLWNNHAIHQMPEYRAAATVTTVVTTTATGPTTITINKRFDCAKLEAPSATTLCRRKRQYWNLPLFVDHVFVSQDDIQQQYQPLKPTHVIQVEPSSLPDYRNGMAIRPYQSQPQFISPFSIQSSLDKPSSQPAYRVADPIFGAFYAFSSLLSNLFSGIFRPQPTPAVLVTSTSTVYTTTATATSTTSTATYTIKGAQCLPAGVAVCPGSDTAAAVTSSTTASSTSTSTTASTTSAGTTTTPDPTTSTTAATTSTTTGSTPTSTDSTTASSTTTTESTTTTSTTPAATTASGKK</sequence>
<evidence type="ECO:0000313" key="3">
    <source>
        <dbReference type="EMBL" id="CAH0101975.1"/>
    </source>
</evidence>
<dbReference type="Proteomes" id="UP000789390">
    <property type="component" value="Unassembled WGS sequence"/>
</dbReference>
<protein>
    <submittedName>
        <fullName evidence="3">Uncharacterized protein</fullName>
    </submittedName>
</protein>
<organism evidence="3 4">
    <name type="scientific">Daphnia galeata</name>
    <dbReference type="NCBI Taxonomy" id="27404"/>
    <lineage>
        <taxon>Eukaryota</taxon>
        <taxon>Metazoa</taxon>
        <taxon>Ecdysozoa</taxon>
        <taxon>Arthropoda</taxon>
        <taxon>Crustacea</taxon>
        <taxon>Branchiopoda</taxon>
        <taxon>Diplostraca</taxon>
        <taxon>Cladocera</taxon>
        <taxon>Anomopoda</taxon>
        <taxon>Daphniidae</taxon>
        <taxon>Daphnia</taxon>
    </lineage>
</organism>
<accession>A0A8J2WKA6</accession>
<feature type="chain" id="PRO_5035242013" evidence="2">
    <location>
        <begin position="19"/>
        <end position="318"/>
    </location>
</feature>
<evidence type="ECO:0000313" key="4">
    <source>
        <dbReference type="Proteomes" id="UP000789390"/>
    </source>
</evidence>
<evidence type="ECO:0000256" key="2">
    <source>
        <dbReference type="SAM" id="SignalP"/>
    </source>
</evidence>
<dbReference type="EMBL" id="CAKKLH010000068">
    <property type="protein sequence ID" value="CAH0101975.1"/>
    <property type="molecule type" value="Genomic_DNA"/>
</dbReference>
<keyword evidence="4" id="KW-1185">Reference proteome</keyword>